<evidence type="ECO:0000313" key="3">
    <source>
        <dbReference type="Proteomes" id="UP001295684"/>
    </source>
</evidence>
<dbReference type="Proteomes" id="UP001295684">
    <property type="component" value="Unassembled WGS sequence"/>
</dbReference>
<evidence type="ECO:0000313" key="2">
    <source>
        <dbReference type="EMBL" id="CAI2382929.1"/>
    </source>
</evidence>
<keyword evidence="3" id="KW-1185">Reference proteome</keyword>
<evidence type="ECO:0000256" key="1">
    <source>
        <dbReference type="SAM" id="Phobius"/>
    </source>
</evidence>
<accession>A0AAD1Y1N2</accession>
<organism evidence="2 3">
    <name type="scientific">Euplotes crassus</name>
    <dbReference type="NCBI Taxonomy" id="5936"/>
    <lineage>
        <taxon>Eukaryota</taxon>
        <taxon>Sar</taxon>
        <taxon>Alveolata</taxon>
        <taxon>Ciliophora</taxon>
        <taxon>Intramacronucleata</taxon>
        <taxon>Spirotrichea</taxon>
        <taxon>Hypotrichia</taxon>
        <taxon>Euplotida</taxon>
        <taxon>Euplotidae</taxon>
        <taxon>Moneuplotes</taxon>
    </lineage>
</organism>
<keyword evidence="1" id="KW-0472">Membrane</keyword>
<comment type="caution">
    <text evidence="2">The sequence shown here is derived from an EMBL/GenBank/DDBJ whole genome shotgun (WGS) entry which is preliminary data.</text>
</comment>
<proteinExistence type="predicted"/>
<sequence length="62" mass="7448">MWTTRTKEPWPAYLPLIPNLIIGLIIFLIFCLFRRKARRDRGEFECEVIIVIISAKIFQLRK</sequence>
<protein>
    <submittedName>
        <fullName evidence="2">Uncharacterized protein</fullName>
    </submittedName>
</protein>
<gene>
    <name evidence="2" type="ORF">ECRASSUSDP1_LOCUS24419</name>
</gene>
<name>A0AAD1Y1N2_EUPCR</name>
<reference evidence="2" key="1">
    <citation type="submission" date="2023-07" db="EMBL/GenBank/DDBJ databases">
        <authorList>
            <consortium name="AG Swart"/>
            <person name="Singh M."/>
            <person name="Singh A."/>
            <person name="Seah K."/>
            <person name="Emmerich C."/>
        </authorList>
    </citation>
    <scope>NUCLEOTIDE SEQUENCE</scope>
    <source>
        <strain evidence="2">DP1</strain>
    </source>
</reference>
<feature type="transmembrane region" description="Helical" evidence="1">
    <location>
        <begin position="12"/>
        <end position="33"/>
    </location>
</feature>
<keyword evidence="1" id="KW-1133">Transmembrane helix</keyword>
<dbReference type="EMBL" id="CAMPGE010025145">
    <property type="protein sequence ID" value="CAI2382929.1"/>
    <property type="molecule type" value="Genomic_DNA"/>
</dbReference>
<keyword evidence="1" id="KW-0812">Transmembrane</keyword>
<dbReference type="AlphaFoldDB" id="A0AAD1Y1N2"/>